<proteinExistence type="predicted"/>
<organism evidence="1">
    <name type="scientific">viral metagenome</name>
    <dbReference type="NCBI Taxonomy" id="1070528"/>
    <lineage>
        <taxon>unclassified sequences</taxon>
        <taxon>metagenomes</taxon>
        <taxon>organismal metagenomes</taxon>
    </lineage>
</organism>
<evidence type="ECO:0000313" key="1">
    <source>
        <dbReference type="EMBL" id="QJA76013.1"/>
    </source>
</evidence>
<protein>
    <submittedName>
        <fullName evidence="1">Putative acetyltransferase</fullName>
    </submittedName>
</protein>
<name>A0A6M3K104_9ZZZZ</name>
<accession>A0A6M3K104</accession>
<dbReference type="GO" id="GO:0016740">
    <property type="term" value="F:transferase activity"/>
    <property type="evidence" value="ECO:0007669"/>
    <property type="project" value="UniProtKB-KW"/>
</dbReference>
<dbReference type="Gene3D" id="3.40.630.30">
    <property type="match status" value="1"/>
</dbReference>
<gene>
    <name evidence="1" type="ORF">MM415A01612_0011</name>
</gene>
<dbReference type="EMBL" id="MT142199">
    <property type="protein sequence ID" value="QJA76013.1"/>
    <property type="molecule type" value="Genomic_DNA"/>
</dbReference>
<dbReference type="AlphaFoldDB" id="A0A6M3K104"/>
<sequence length="158" mass="18250">MIDLPSGVTLVTFTKAKIYDLWEKFRGLDKMFGDEVRGNIETFAANLMKPNSITVEIDGGLLHLDNIKIGNRAEVHMSIWDKHLSEKTNVIKDLLLCAFLAYDLKRIETFLMDISHAVKRFVEKKLGFTFEGRLRKRVSYKGELIDQLVYSILREEVI</sequence>
<dbReference type="InterPro" id="IPR016181">
    <property type="entry name" value="Acyl_CoA_acyltransferase"/>
</dbReference>
<reference evidence="1" key="1">
    <citation type="submission" date="2020-03" db="EMBL/GenBank/DDBJ databases">
        <title>The deep terrestrial virosphere.</title>
        <authorList>
            <person name="Holmfeldt K."/>
            <person name="Nilsson E."/>
            <person name="Simone D."/>
            <person name="Lopez-Fernandez M."/>
            <person name="Wu X."/>
            <person name="de Brujin I."/>
            <person name="Lundin D."/>
            <person name="Andersson A."/>
            <person name="Bertilsson S."/>
            <person name="Dopson M."/>
        </authorList>
    </citation>
    <scope>NUCLEOTIDE SEQUENCE</scope>
    <source>
        <strain evidence="1">MM415A01612</strain>
    </source>
</reference>
<dbReference type="SUPFAM" id="SSF55729">
    <property type="entry name" value="Acyl-CoA N-acyltransferases (Nat)"/>
    <property type="match status" value="1"/>
</dbReference>
<keyword evidence="1" id="KW-0808">Transferase</keyword>